<proteinExistence type="predicted"/>
<name>A0A1H9P2H9_9FIRM</name>
<evidence type="ECO:0000256" key="2">
    <source>
        <dbReference type="ARBA" id="ARBA00022679"/>
    </source>
</evidence>
<keyword evidence="2 3" id="KW-0808">Transferase</keyword>
<dbReference type="Proteomes" id="UP000182471">
    <property type="component" value="Unassembled WGS sequence"/>
</dbReference>
<dbReference type="EMBL" id="FOGW01000004">
    <property type="protein sequence ID" value="SER42029.1"/>
    <property type="molecule type" value="Genomic_DNA"/>
</dbReference>
<dbReference type="PANTHER" id="PTHR34136:SF1">
    <property type="entry name" value="UDP-N-ACETYL-D-MANNOSAMINURONIC ACID TRANSFERASE"/>
    <property type="match status" value="1"/>
</dbReference>
<dbReference type="PANTHER" id="PTHR34136">
    <property type="match status" value="1"/>
</dbReference>
<dbReference type="GO" id="GO:0016758">
    <property type="term" value="F:hexosyltransferase activity"/>
    <property type="evidence" value="ECO:0007669"/>
    <property type="project" value="TreeGrafter"/>
</dbReference>
<dbReference type="AlphaFoldDB" id="A0A1H9P2H9"/>
<dbReference type="Pfam" id="PF03808">
    <property type="entry name" value="Glyco_tran_WecG"/>
    <property type="match status" value="1"/>
</dbReference>
<evidence type="ECO:0000313" key="3">
    <source>
        <dbReference type="EMBL" id="SER42029.1"/>
    </source>
</evidence>
<reference evidence="4" key="1">
    <citation type="submission" date="2016-10" db="EMBL/GenBank/DDBJ databases">
        <authorList>
            <person name="Varghese N."/>
            <person name="Submissions S."/>
        </authorList>
    </citation>
    <scope>NUCLEOTIDE SEQUENCE [LARGE SCALE GENOMIC DNA]</scope>
    <source>
        <strain evidence="4">S1b</strain>
    </source>
</reference>
<dbReference type="InterPro" id="IPR004629">
    <property type="entry name" value="WecG_TagA_CpsF"/>
</dbReference>
<keyword evidence="1" id="KW-0328">Glycosyltransferase</keyword>
<sequence>MIKKVEIAGVTLDNYNVREILSEIEKDMESPVLKTIEEVDMSMILNAEKDEHYKGILEGLKFSILAETEILSAVGENSTQRYHEIENNVFFEEFFKRVERNRKKVFIIGQSIEKIEKFKNILEKNFPEIIIVNVRALDECIGAYESIINDINATGADVVFSVIPSLEQESFLDDYKGLINAGIWYGVGDNKNIASNHSLWNKIKKIVRFKRFHKTLISLEN</sequence>
<organism evidence="3 4">
    <name type="scientific">Lachnobacterium bovis</name>
    <dbReference type="NCBI Taxonomy" id="140626"/>
    <lineage>
        <taxon>Bacteria</taxon>
        <taxon>Bacillati</taxon>
        <taxon>Bacillota</taxon>
        <taxon>Clostridia</taxon>
        <taxon>Lachnospirales</taxon>
        <taxon>Lachnospiraceae</taxon>
        <taxon>Lachnobacterium</taxon>
    </lineage>
</organism>
<protein>
    <submittedName>
        <fullName evidence="3">N-acetylglucosaminyldiphosphoundecaprenol N-acetyl-beta-D-mannosaminyltransferase</fullName>
    </submittedName>
</protein>
<keyword evidence="4" id="KW-1185">Reference proteome</keyword>
<dbReference type="RefSeq" id="WP_074730272.1">
    <property type="nucleotide sequence ID" value="NZ_FOGW01000004.1"/>
</dbReference>
<evidence type="ECO:0000313" key="4">
    <source>
        <dbReference type="Proteomes" id="UP000182471"/>
    </source>
</evidence>
<gene>
    <name evidence="3" type="ORF">SAMN02910429_00048</name>
</gene>
<accession>A0A1H9P2H9</accession>
<evidence type="ECO:0000256" key="1">
    <source>
        <dbReference type="ARBA" id="ARBA00022676"/>
    </source>
</evidence>